<reference evidence="2" key="1">
    <citation type="submission" date="2021-05" db="EMBL/GenBank/DDBJ databases">
        <authorList>
            <person name="Alioto T."/>
            <person name="Alioto T."/>
            <person name="Gomez Garrido J."/>
        </authorList>
    </citation>
    <scope>NUCLEOTIDE SEQUENCE</scope>
</reference>
<dbReference type="EMBL" id="HBUF01343961">
    <property type="protein sequence ID" value="CAG6707222.1"/>
    <property type="molecule type" value="Transcribed_RNA"/>
</dbReference>
<evidence type="ECO:0000256" key="1">
    <source>
        <dbReference type="SAM" id="Phobius"/>
    </source>
</evidence>
<keyword evidence="1" id="KW-1133">Transmembrane helix</keyword>
<proteinExistence type="predicted"/>
<dbReference type="EMBL" id="HBUF01343962">
    <property type="protein sequence ID" value="CAG6707225.1"/>
    <property type="molecule type" value="Transcribed_RNA"/>
</dbReference>
<keyword evidence="1" id="KW-0812">Transmembrane</keyword>
<sequence length="120" mass="13545">MINHGKMVPGHILEAFKQCPIISFYDRKNGILITATQFPTSFFPLMAPLNFSPILFIFYLLSNLGSQVVKTHCLLTPGWWVRFPSGAKFSLKENFVPATVGFLLSCLSFSLRFLGTRDLK</sequence>
<feature type="transmembrane region" description="Helical" evidence="1">
    <location>
        <begin position="95"/>
        <end position="114"/>
    </location>
</feature>
<protein>
    <submittedName>
        <fullName evidence="2">Uncharacterized protein</fullName>
    </submittedName>
</protein>
<evidence type="ECO:0000313" key="2">
    <source>
        <dbReference type="EMBL" id="CAG6707225.1"/>
    </source>
</evidence>
<feature type="transmembrane region" description="Helical" evidence="1">
    <location>
        <begin position="42"/>
        <end position="61"/>
    </location>
</feature>
<name>A0A8D8XUC2_9HEMI</name>
<keyword evidence="1" id="KW-0472">Membrane</keyword>
<organism evidence="2">
    <name type="scientific">Cacopsylla melanoneura</name>
    <dbReference type="NCBI Taxonomy" id="428564"/>
    <lineage>
        <taxon>Eukaryota</taxon>
        <taxon>Metazoa</taxon>
        <taxon>Ecdysozoa</taxon>
        <taxon>Arthropoda</taxon>
        <taxon>Hexapoda</taxon>
        <taxon>Insecta</taxon>
        <taxon>Pterygota</taxon>
        <taxon>Neoptera</taxon>
        <taxon>Paraneoptera</taxon>
        <taxon>Hemiptera</taxon>
        <taxon>Sternorrhyncha</taxon>
        <taxon>Psylloidea</taxon>
        <taxon>Psyllidae</taxon>
        <taxon>Psyllinae</taxon>
        <taxon>Cacopsylla</taxon>
    </lineage>
</organism>
<accession>A0A8D8XUC2</accession>
<dbReference type="AlphaFoldDB" id="A0A8D8XUC2"/>